<sequence length="124" mass="13583">MPTIMKVWLKTILLPHLCSLLLLELFVLPHAVPLLWSGKAALPEALSALFSPLLLWLLGGTLAWRGVFAFPNIPLEYTVAVLLIIAAALLAGCLKRHTATGRRLVSFALWLWFAYGLLVLGVQG</sequence>
<feature type="transmembrane region" description="Helical" evidence="1">
    <location>
        <begin position="48"/>
        <end position="67"/>
    </location>
</feature>
<keyword evidence="1" id="KW-1133">Transmembrane helix</keyword>
<keyword evidence="3" id="KW-1185">Reference proteome</keyword>
<comment type="caution">
    <text evidence="2">The sequence shown here is derived from an EMBL/GenBank/DDBJ whole genome shotgun (WGS) entry which is preliminary data.</text>
</comment>
<evidence type="ECO:0000313" key="2">
    <source>
        <dbReference type="EMBL" id="MBH5329884.1"/>
    </source>
</evidence>
<evidence type="ECO:0000313" key="3">
    <source>
        <dbReference type="Proteomes" id="UP000768471"/>
    </source>
</evidence>
<name>A0ABS0NC78_9NEIS</name>
<dbReference type="RefSeq" id="WP_197903714.1">
    <property type="nucleotide sequence ID" value="NZ_JACSGR010000007.1"/>
</dbReference>
<feature type="transmembrane region" description="Helical" evidence="1">
    <location>
        <begin position="104"/>
        <end position="122"/>
    </location>
</feature>
<keyword evidence="1" id="KW-0472">Membrane</keyword>
<keyword evidence="1" id="KW-0812">Transmembrane</keyword>
<reference evidence="2 3" key="1">
    <citation type="submission" date="2020-09" db="EMBL/GenBank/DDBJ databases">
        <title>Eikenella S3660 sp. nov., isolated from a throat swab.</title>
        <authorList>
            <person name="Buhl M."/>
        </authorList>
    </citation>
    <scope>NUCLEOTIDE SEQUENCE [LARGE SCALE GENOMIC DNA]</scope>
    <source>
        <strain evidence="2 3">S3360</strain>
    </source>
</reference>
<dbReference type="Proteomes" id="UP000768471">
    <property type="component" value="Unassembled WGS sequence"/>
</dbReference>
<organism evidence="2 3">
    <name type="scientific">Eikenella glucosivorans</name>
    <dbReference type="NCBI Taxonomy" id="2766967"/>
    <lineage>
        <taxon>Bacteria</taxon>
        <taxon>Pseudomonadati</taxon>
        <taxon>Pseudomonadota</taxon>
        <taxon>Betaproteobacteria</taxon>
        <taxon>Neisseriales</taxon>
        <taxon>Neisseriaceae</taxon>
        <taxon>Eikenella</taxon>
    </lineage>
</organism>
<protein>
    <submittedName>
        <fullName evidence="2">Uncharacterized protein</fullName>
    </submittedName>
</protein>
<feature type="transmembrane region" description="Helical" evidence="1">
    <location>
        <begin position="73"/>
        <end position="92"/>
    </location>
</feature>
<feature type="transmembrane region" description="Helical" evidence="1">
    <location>
        <begin position="12"/>
        <end position="36"/>
    </location>
</feature>
<accession>A0ABS0NC78</accession>
<gene>
    <name evidence="2" type="ORF">H9Q10_09425</name>
</gene>
<dbReference type="EMBL" id="JACSGR010000007">
    <property type="protein sequence ID" value="MBH5329884.1"/>
    <property type="molecule type" value="Genomic_DNA"/>
</dbReference>
<proteinExistence type="predicted"/>
<evidence type="ECO:0000256" key="1">
    <source>
        <dbReference type="SAM" id="Phobius"/>
    </source>
</evidence>